<reference evidence="8 9" key="1">
    <citation type="journal article" date="2023" name="Hortic Res">
        <title>Pangenome of water caltrop reveals structural variations and asymmetric subgenome divergence after allopolyploidization.</title>
        <authorList>
            <person name="Zhang X."/>
            <person name="Chen Y."/>
            <person name="Wang L."/>
            <person name="Yuan Y."/>
            <person name="Fang M."/>
            <person name="Shi L."/>
            <person name="Lu R."/>
            <person name="Comes H.P."/>
            <person name="Ma Y."/>
            <person name="Chen Y."/>
            <person name="Huang G."/>
            <person name="Zhou Y."/>
            <person name="Zheng Z."/>
            <person name="Qiu Y."/>
        </authorList>
    </citation>
    <scope>NUCLEOTIDE SEQUENCE [LARGE SCALE GENOMIC DNA]</scope>
    <source>
        <tissue evidence="8">Roots</tissue>
    </source>
</reference>
<dbReference type="FunFam" id="2.20.25.80:FF:000004">
    <property type="entry name" value="WRKY transcription factor 65"/>
    <property type="match status" value="1"/>
</dbReference>
<sequence length="278" mass="30750">MKGRFRRGNPFRADLEDTGVCRTPKAENHLPESPPSSGPFTGLIKSPSTSSPKRSRKSIQKKVVSIPVKDSDGSRLKGEGAPPADSWAWRKYGQKPIKGSPYPRGYYRCSSSKGCPARKQVERSRDDPTMVVVTYSCEHNHPWPVPRNSHHHHQNDAADDAAGKSEMEISTPGPEPELEAEAPEQEEDLAARIKIEPSLMPADDELGWFAGMDTVPPSSLLESSSFFHSKTMVGSDTDMALFYPMREEEDSLFGDLGELPECSVVFRHRDAGTQLQIS</sequence>
<dbReference type="PROSITE" id="PS50811">
    <property type="entry name" value="WRKY"/>
    <property type="match status" value="1"/>
</dbReference>
<dbReference type="SUPFAM" id="SSF118290">
    <property type="entry name" value="WRKY DNA-binding domain"/>
    <property type="match status" value="1"/>
</dbReference>
<feature type="region of interest" description="Disordered" evidence="6">
    <location>
        <begin position="1"/>
        <end position="87"/>
    </location>
</feature>
<dbReference type="EMBL" id="JAXIOK010000022">
    <property type="protein sequence ID" value="KAK4743708.1"/>
    <property type="molecule type" value="Genomic_DNA"/>
</dbReference>
<dbReference type="GO" id="GO:0005634">
    <property type="term" value="C:nucleus"/>
    <property type="evidence" value="ECO:0007669"/>
    <property type="project" value="UniProtKB-SubCell"/>
</dbReference>
<evidence type="ECO:0000313" key="8">
    <source>
        <dbReference type="EMBL" id="KAK4743708.1"/>
    </source>
</evidence>
<evidence type="ECO:0000259" key="7">
    <source>
        <dbReference type="PROSITE" id="PS50811"/>
    </source>
</evidence>
<evidence type="ECO:0000256" key="5">
    <source>
        <dbReference type="ARBA" id="ARBA00023242"/>
    </source>
</evidence>
<name>A0AAN7JI28_9MYRT</name>
<feature type="region of interest" description="Disordered" evidence="6">
    <location>
        <begin position="144"/>
        <end position="184"/>
    </location>
</feature>
<accession>A0AAN7JI28</accession>
<keyword evidence="2" id="KW-0805">Transcription regulation</keyword>
<dbReference type="GO" id="GO:0000976">
    <property type="term" value="F:transcription cis-regulatory region binding"/>
    <property type="evidence" value="ECO:0007669"/>
    <property type="project" value="TreeGrafter"/>
</dbReference>
<feature type="domain" description="WRKY" evidence="7">
    <location>
        <begin position="85"/>
        <end position="144"/>
    </location>
</feature>
<dbReference type="Pfam" id="PF03106">
    <property type="entry name" value="WRKY"/>
    <property type="match status" value="1"/>
</dbReference>
<dbReference type="PANTHER" id="PTHR32096:SF137">
    <property type="entry name" value="WRKY TRANSCRIPTION FACTOR 65 ISOFORM X1-RELATED"/>
    <property type="match status" value="1"/>
</dbReference>
<evidence type="ECO:0000256" key="2">
    <source>
        <dbReference type="ARBA" id="ARBA00023015"/>
    </source>
</evidence>
<keyword evidence="4" id="KW-0804">Transcription</keyword>
<comment type="caution">
    <text evidence="8">The sequence shown here is derived from an EMBL/GenBank/DDBJ whole genome shotgun (WGS) entry which is preliminary data.</text>
</comment>
<evidence type="ECO:0000256" key="1">
    <source>
        <dbReference type="ARBA" id="ARBA00004123"/>
    </source>
</evidence>
<dbReference type="InterPro" id="IPR036576">
    <property type="entry name" value="WRKY_dom_sf"/>
</dbReference>
<dbReference type="Proteomes" id="UP001345219">
    <property type="component" value="Chromosome 9"/>
</dbReference>
<comment type="subcellular location">
    <subcellularLocation>
        <location evidence="1">Nucleus</location>
    </subcellularLocation>
</comment>
<evidence type="ECO:0000313" key="9">
    <source>
        <dbReference type="Proteomes" id="UP001345219"/>
    </source>
</evidence>
<evidence type="ECO:0000256" key="4">
    <source>
        <dbReference type="ARBA" id="ARBA00023163"/>
    </source>
</evidence>
<organism evidence="8 9">
    <name type="scientific">Trapa incisa</name>
    <dbReference type="NCBI Taxonomy" id="236973"/>
    <lineage>
        <taxon>Eukaryota</taxon>
        <taxon>Viridiplantae</taxon>
        <taxon>Streptophyta</taxon>
        <taxon>Embryophyta</taxon>
        <taxon>Tracheophyta</taxon>
        <taxon>Spermatophyta</taxon>
        <taxon>Magnoliopsida</taxon>
        <taxon>eudicotyledons</taxon>
        <taxon>Gunneridae</taxon>
        <taxon>Pentapetalae</taxon>
        <taxon>rosids</taxon>
        <taxon>malvids</taxon>
        <taxon>Myrtales</taxon>
        <taxon>Lythraceae</taxon>
        <taxon>Trapa</taxon>
    </lineage>
</organism>
<keyword evidence="5" id="KW-0539">Nucleus</keyword>
<dbReference type="InterPro" id="IPR003657">
    <property type="entry name" value="WRKY_dom"/>
</dbReference>
<proteinExistence type="predicted"/>
<dbReference type="SMART" id="SM00774">
    <property type="entry name" value="WRKY"/>
    <property type="match status" value="1"/>
</dbReference>
<dbReference type="PANTHER" id="PTHR32096">
    <property type="entry name" value="WRKY TRANSCRIPTION FACTOR 30-RELATED-RELATED"/>
    <property type="match status" value="1"/>
</dbReference>
<dbReference type="InterPro" id="IPR044810">
    <property type="entry name" value="WRKY_plant"/>
</dbReference>
<dbReference type="GO" id="GO:0003700">
    <property type="term" value="F:DNA-binding transcription factor activity"/>
    <property type="evidence" value="ECO:0007669"/>
    <property type="project" value="InterPro"/>
</dbReference>
<protein>
    <recommendedName>
        <fullName evidence="7">WRKY domain-containing protein</fullName>
    </recommendedName>
</protein>
<dbReference type="AlphaFoldDB" id="A0AAN7JI28"/>
<gene>
    <name evidence="8" type="ORF">SAY87_010020</name>
</gene>
<feature type="region of interest" description="Disordered" evidence="6">
    <location>
        <begin position="108"/>
        <end position="127"/>
    </location>
</feature>
<dbReference type="Gene3D" id="2.20.25.80">
    <property type="entry name" value="WRKY domain"/>
    <property type="match status" value="1"/>
</dbReference>
<feature type="compositionally biased region" description="Basic and acidic residues" evidence="6">
    <location>
        <begin position="69"/>
        <end position="78"/>
    </location>
</feature>
<keyword evidence="9" id="KW-1185">Reference proteome</keyword>
<evidence type="ECO:0000256" key="3">
    <source>
        <dbReference type="ARBA" id="ARBA00023125"/>
    </source>
</evidence>
<evidence type="ECO:0000256" key="6">
    <source>
        <dbReference type="SAM" id="MobiDB-lite"/>
    </source>
</evidence>
<keyword evidence="3" id="KW-0238">DNA-binding</keyword>